<dbReference type="InterPro" id="IPR018062">
    <property type="entry name" value="HTH_AraC-typ_CS"/>
</dbReference>
<dbReference type="PROSITE" id="PS01124">
    <property type="entry name" value="HTH_ARAC_FAMILY_2"/>
    <property type="match status" value="1"/>
</dbReference>
<keyword evidence="7" id="KW-1185">Reference proteome</keyword>
<dbReference type="InterPro" id="IPR020449">
    <property type="entry name" value="Tscrpt_reg_AraC-type_HTH"/>
</dbReference>
<accession>A0ABW3J850</accession>
<evidence type="ECO:0000313" key="7">
    <source>
        <dbReference type="Proteomes" id="UP001597102"/>
    </source>
</evidence>
<reference evidence="7" key="1">
    <citation type="journal article" date="2019" name="Int. J. Syst. Evol. Microbiol.">
        <title>The Global Catalogue of Microorganisms (GCM) 10K type strain sequencing project: providing services to taxonomists for standard genome sequencing and annotation.</title>
        <authorList>
            <consortium name="The Broad Institute Genomics Platform"/>
            <consortium name="The Broad Institute Genome Sequencing Center for Infectious Disease"/>
            <person name="Wu L."/>
            <person name="Ma J."/>
        </authorList>
    </citation>
    <scope>NUCLEOTIDE SEQUENCE [LARGE SCALE GENOMIC DNA]</scope>
    <source>
        <strain evidence="7">CCUG 61697</strain>
    </source>
</reference>
<evidence type="ECO:0000256" key="2">
    <source>
        <dbReference type="ARBA" id="ARBA00023125"/>
    </source>
</evidence>
<proteinExistence type="predicted"/>
<protein>
    <submittedName>
        <fullName evidence="6">AraC family transcriptional regulator</fullName>
    </submittedName>
</protein>
<organism evidence="6 7">
    <name type="scientific">Methyloligella solikamskensis</name>
    <dbReference type="NCBI Taxonomy" id="1177756"/>
    <lineage>
        <taxon>Bacteria</taxon>
        <taxon>Pseudomonadati</taxon>
        <taxon>Pseudomonadota</taxon>
        <taxon>Alphaproteobacteria</taxon>
        <taxon>Hyphomicrobiales</taxon>
        <taxon>Hyphomicrobiaceae</taxon>
        <taxon>Methyloligella</taxon>
    </lineage>
</organism>
<dbReference type="InterPro" id="IPR050204">
    <property type="entry name" value="AraC_XylS_family_regulators"/>
</dbReference>
<keyword evidence="2" id="KW-0238">DNA-binding</keyword>
<dbReference type="Gene3D" id="1.10.10.60">
    <property type="entry name" value="Homeodomain-like"/>
    <property type="match status" value="1"/>
</dbReference>
<dbReference type="SUPFAM" id="SSF46689">
    <property type="entry name" value="Homeodomain-like"/>
    <property type="match status" value="1"/>
</dbReference>
<evidence type="ECO:0000259" key="5">
    <source>
        <dbReference type="PROSITE" id="PS01124"/>
    </source>
</evidence>
<evidence type="ECO:0000256" key="4">
    <source>
        <dbReference type="SAM" id="MobiDB-lite"/>
    </source>
</evidence>
<dbReference type="RefSeq" id="WP_379087136.1">
    <property type="nucleotide sequence ID" value="NZ_JBHTJO010000001.1"/>
</dbReference>
<evidence type="ECO:0000256" key="3">
    <source>
        <dbReference type="ARBA" id="ARBA00023163"/>
    </source>
</evidence>
<comment type="caution">
    <text evidence="6">The sequence shown here is derived from an EMBL/GenBank/DDBJ whole genome shotgun (WGS) entry which is preliminary data.</text>
</comment>
<dbReference type="PRINTS" id="PR00032">
    <property type="entry name" value="HTHARAC"/>
</dbReference>
<keyword evidence="1" id="KW-0805">Transcription regulation</keyword>
<dbReference type="SMART" id="SM00342">
    <property type="entry name" value="HTH_ARAC"/>
    <property type="match status" value="1"/>
</dbReference>
<evidence type="ECO:0000256" key="1">
    <source>
        <dbReference type="ARBA" id="ARBA00023015"/>
    </source>
</evidence>
<dbReference type="Pfam" id="PF14525">
    <property type="entry name" value="AraC_binding_2"/>
    <property type="match status" value="1"/>
</dbReference>
<dbReference type="PROSITE" id="PS00041">
    <property type="entry name" value="HTH_ARAC_FAMILY_1"/>
    <property type="match status" value="1"/>
</dbReference>
<feature type="region of interest" description="Disordered" evidence="4">
    <location>
        <begin position="1"/>
        <end position="21"/>
    </location>
</feature>
<sequence>MSNSERPKGSPPNRFAFSSDAFPSHLDNRERARLWQEMGEELYGSLAVSYADDLPFSASVSFARFGDVEMGEFGGTLTEMARSRKNILTDGRDEFFLGTTFGTNGILCRQNGKEATVDPNASVLLSTTEIALAQAQPGTTWHSVVIPREKLSELVRHPDDLLAKAIDPDLPSARLLQRYLAILQEPQGFEDEPALSEHIGQTLTDLVALMLGANREAAELAKTRGRRSARLEAILASIKSRCRDPGFSETALAQDLGLSPRYIRDLLFETGTTFSERVLELRLQHAKSMLSDRRCNSLKIGDIAYGCGFNEVSYFNRCFRRRFGAAPSHFRR</sequence>
<keyword evidence="3" id="KW-0804">Transcription</keyword>
<dbReference type="PANTHER" id="PTHR46796">
    <property type="entry name" value="HTH-TYPE TRANSCRIPTIONAL ACTIVATOR RHAS-RELATED"/>
    <property type="match status" value="1"/>
</dbReference>
<dbReference type="InterPro" id="IPR018060">
    <property type="entry name" value="HTH_AraC"/>
</dbReference>
<gene>
    <name evidence="6" type="ORF">ACFQ2F_05930</name>
</gene>
<dbReference type="InterPro" id="IPR009057">
    <property type="entry name" value="Homeodomain-like_sf"/>
</dbReference>
<feature type="domain" description="HTH araC/xylS-type" evidence="5">
    <location>
        <begin position="232"/>
        <end position="332"/>
    </location>
</feature>
<dbReference type="PANTHER" id="PTHR46796:SF6">
    <property type="entry name" value="ARAC SUBFAMILY"/>
    <property type="match status" value="1"/>
</dbReference>
<dbReference type="Pfam" id="PF12833">
    <property type="entry name" value="HTH_18"/>
    <property type="match status" value="1"/>
</dbReference>
<name>A0ABW3J850_9HYPH</name>
<dbReference type="InterPro" id="IPR035418">
    <property type="entry name" value="AraC-bd_2"/>
</dbReference>
<dbReference type="Proteomes" id="UP001597102">
    <property type="component" value="Unassembled WGS sequence"/>
</dbReference>
<evidence type="ECO:0000313" key="6">
    <source>
        <dbReference type="EMBL" id="MFD0986632.1"/>
    </source>
</evidence>
<dbReference type="EMBL" id="JBHTJO010000001">
    <property type="protein sequence ID" value="MFD0986632.1"/>
    <property type="molecule type" value="Genomic_DNA"/>
</dbReference>